<dbReference type="EMBL" id="JBHTHM010001493">
    <property type="protein sequence ID" value="MFD0786658.1"/>
    <property type="molecule type" value="Genomic_DNA"/>
</dbReference>
<protein>
    <submittedName>
        <fullName evidence="6">LLM class flavin-dependent oxidoreductase</fullName>
    </submittedName>
</protein>
<evidence type="ECO:0000256" key="1">
    <source>
        <dbReference type="ARBA" id="ARBA00022630"/>
    </source>
</evidence>
<keyword evidence="7" id="KW-1185">Reference proteome</keyword>
<evidence type="ECO:0000256" key="3">
    <source>
        <dbReference type="ARBA" id="ARBA00023002"/>
    </source>
</evidence>
<keyword evidence="1" id="KW-0285">Flavoprotein</keyword>
<evidence type="ECO:0000256" key="2">
    <source>
        <dbReference type="ARBA" id="ARBA00022643"/>
    </source>
</evidence>
<name>A0ABW3A7K1_9ACTN</name>
<dbReference type="Gene3D" id="3.20.20.30">
    <property type="entry name" value="Luciferase-like domain"/>
    <property type="match status" value="1"/>
</dbReference>
<gene>
    <name evidence="6" type="ORF">ACFQZ8_22390</name>
</gene>
<dbReference type="InterPro" id="IPR050172">
    <property type="entry name" value="SsuD_RutA_monooxygenase"/>
</dbReference>
<keyword evidence="4" id="KW-0503">Monooxygenase</keyword>
<dbReference type="PANTHER" id="PTHR42847:SF4">
    <property type="entry name" value="ALKANESULFONATE MONOOXYGENASE-RELATED"/>
    <property type="match status" value="1"/>
</dbReference>
<comment type="caution">
    <text evidence="6">The sequence shown here is derived from an EMBL/GenBank/DDBJ whole genome shotgun (WGS) entry which is preliminary data.</text>
</comment>
<dbReference type="InterPro" id="IPR036661">
    <property type="entry name" value="Luciferase-like_sf"/>
</dbReference>
<reference evidence="7" key="1">
    <citation type="journal article" date="2019" name="Int. J. Syst. Evol. Microbiol.">
        <title>The Global Catalogue of Microorganisms (GCM) 10K type strain sequencing project: providing services to taxonomists for standard genome sequencing and annotation.</title>
        <authorList>
            <consortium name="The Broad Institute Genomics Platform"/>
            <consortium name="The Broad Institute Genome Sequencing Center for Infectious Disease"/>
            <person name="Wu L."/>
            <person name="Ma J."/>
        </authorList>
    </citation>
    <scope>NUCLEOTIDE SEQUENCE [LARGE SCALE GENOMIC DNA]</scope>
    <source>
        <strain evidence="7">JCM 32148</strain>
    </source>
</reference>
<sequence length="100" mass="10692">MSGNYGHRVEFGTLVTPVNASPETPVTLARHSEALGYDLVTFADDPDQPAHLDTWTLLAWVAGRTDRIRLAANVLTVPLRSPAVIARSAASLDLLSGGRL</sequence>
<dbReference type="Pfam" id="PF00296">
    <property type="entry name" value="Bac_luciferase"/>
    <property type="match status" value="1"/>
</dbReference>
<evidence type="ECO:0000313" key="6">
    <source>
        <dbReference type="EMBL" id="MFD0786658.1"/>
    </source>
</evidence>
<feature type="domain" description="Luciferase-like" evidence="5">
    <location>
        <begin position="20"/>
        <end position="100"/>
    </location>
</feature>
<feature type="non-terminal residue" evidence="6">
    <location>
        <position position="100"/>
    </location>
</feature>
<dbReference type="Proteomes" id="UP001597053">
    <property type="component" value="Unassembled WGS sequence"/>
</dbReference>
<evidence type="ECO:0000256" key="4">
    <source>
        <dbReference type="ARBA" id="ARBA00023033"/>
    </source>
</evidence>
<proteinExistence type="predicted"/>
<organism evidence="6 7">
    <name type="scientific">Micromonospora azadirachtae</name>
    <dbReference type="NCBI Taxonomy" id="1970735"/>
    <lineage>
        <taxon>Bacteria</taxon>
        <taxon>Bacillati</taxon>
        <taxon>Actinomycetota</taxon>
        <taxon>Actinomycetes</taxon>
        <taxon>Micromonosporales</taxon>
        <taxon>Micromonosporaceae</taxon>
        <taxon>Micromonospora</taxon>
    </lineage>
</organism>
<evidence type="ECO:0000259" key="5">
    <source>
        <dbReference type="Pfam" id="PF00296"/>
    </source>
</evidence>
<evidence type="ECO:0000313" key="7">
    <source>
        <dbReference type="Proteomes" id="UP001597053"/>
    </source>
</evidence>
<dbReference type="InterPro" id="IPR011251">
    <property type="entry name" value="Luciferase-like_dom"/>
</dbReference>
<accession>A0ABW3A7K1</accession>
<keyword evidence="3" id="KW-0560">Oxidoreductase</keyword>
<dbReference type="SUPFAM" id="SSF51679">
    <property type="entry name" value="Bacterial luciferase-like"/>
    <property type="match status" value="1"/>
</dbReference>
<keyword evidence="2" id="KW-0288">FMN</keyword>
<dbReference type="PANTHER" id="PTHR42847">
    <property type="entry name" value="ALKANESULFONATE MONOOXYGENASE"/>
    <property type="match status" value="1"/>
</dbReference>